<protein>
    <submittedName>
        <fullName evidence="2">Uncharacterized protein</fullName>
    </submittedName>
</protein>
<keyword evidence="1" id="KW-0472">Membrane</keyword>
<feature type="transmembrane region" description="Helical" evidence="1">
    <location>
        <begin position="44"/>
        <end position="66"/>
    </location>
</feature>
<name>A0A5N6KH19_MONLA</name>
<keyword evidence="3" id="KW-1185">Reference proteome</keyword>
<organism evidence="2 3">
    <name type="scientific">Monilinia laxa</name>
    <name type="common">Brown rot fungus</name>
    <name type="synonym">Sclerotinia laxa</name>
    <dbReference type="NCBI Taxonomy" id="61186"/>
    <lineage>
        <taxon>Eukaryota</taxon>
        <taxon>Fungi</taxon>
        <taxon>Dikarya</taxon>
        <taxon>Ascomycota</taxon>
        <taxon>Pezizomycotina</taxon>
        <taxon>Leotiomycetes</taxon>
        <taxon>Helotiales</taxon>
        <taxon>Sclerotiniaceae</taxon>
        <taxon>Monilinia</taxon>
    </lineage>
</organism>
<accession>A0A5N6KH19</accession>
<evidence type="ECO:0000313" key="2">
    <source>
        <dbReference type="EMBL" id="KAB8302975.1"/>
    </source>
</evidence>
<evidence type="ECO:0000256" key="1">
    <source>
        <dbReference type="SAM" id="Phobius"/>
    </source>
</evidence>
<sequence length="99" mass="11390">MSNFPVSLLISLHRGGVQWGQYVSTELPRSFFFFAEPPDEIGSTIFESYSFITVYGLYTSLIFGYLQRFYIYVQHQCEILMQCLCCISLLRFSGTATLT</sequence>
<comment type="caution">
    <text evidence="2">The sequence shown here is derived from an EMBL/GenBank/DDBJ whole genome shotgun (WGS) entry which is preliminary data.</text>
</comment>
<gene>
    <name evidence="2" type="ORF">EYC80_006286</name>
</gene>
<dbReference type="AlphaFoldDB" id="A0A5N6KH19"/>
<keyword evidence="1" id="KW-0812">Transmembrane</keyword>
<evidence type="ECO:0000313" key="3">
    <source>
        <dbReference type="Proteomes" id="UP000326757"/>
    </source>
</evidence>
<dbReference type="EMBL" id="VIGI01000003">
    <property type="protein sequence ID" value="KAB8302975.1"/>
    <property type="molecule type" value="Genomic_DNA"/>
</dbReference>
<proteinExistence type="predicted"/>
<keyword evidence="1" id="KW-1133">Transmembrane helix</keyword>
<dbReference type="Proteomes" id="UP000326757">
    <property type="component" value="Unassembled WGS sequence"/>
</dbReference>
<reference evidence="2 3" key="1">
    <citation type="submission" date="2019-06" db="EMBL/GenBank/DDBJ databases">
        <title>Genome Sequence of the Brown Rot Fungal Pathogen Monilinia laxa.</title>
        <authorList>
            <person name="De Miccolis Angelini R.M."/>
            <person name="Landi L."/>
            <person name="Abate D."/>
            <person name="Pollastro S."/>
            <person name="Romanazzi G."/>
            <person name="Faretra F."/>
        </authorList>
    </citation>
    <scope>NUCLEOTIDE SEQUENCE [LARGE SCALE GENOMIC DNA]</scope>
    <source>
        <strain evidence="2 3">Mlax316</strain>
    </source>
</reference>